<dbReference type="Proteomes" id="UP000199350">
    <property type="component" value="Chromosome I"/>
</dbReference>
<feature type="DNA-binding region" description="H-T-H motif" evidence="5">
    <location>
        <begin position="44"/>
        <end position="63"/>
    </location>
</feature>
<dbReference type="STRING" id="38302.SAMN04488535_1445"/>
<dbReference type="InterPro" id="IPR036271">
    <property type="entry name" value="Tet_transcr_reg_TetR-rel_C_sf"/>
</dbReference>
<keyword evidence="2" id="KW-0805">Transcription regulation</keyword>
<evidence type="ECO:0000313" key="8">
    <source>
        <dbReference type="Proteomes" id="UP000199350"/>
    </source>
</evidence>
<dbReference type="Pfam" id="PF13977">
    <property type="entry name" value="TetR_C_6"/>
    <property type="match status" value="1"/>
</dbReference>
<evidence type="ECO:0000256" key="4">
    <source>
        <dbReference type="ARBA" id="ARBA00023163"/>
    </source>
</evidence>
<evidence type="ECO:0000256" key="5">
    <source>
        <dbReference type="PROSITE-ProRule" id="PRU00335"/>
    </source>
</evidence>
<keyword evidence="8" id="KW-1185">Reference proteome</keyword>
<keyword evidence="1" id="KW-0678">Repressor</keyword>
<keyword evidence="4" id="KW-0804">Transcription</keyword>
<dbReference type="EMBL" id="LT629700">
    <property type="protein sequence ID" value="SDL97792.1"/>
    <property type="molecule type" value="Genomic_DNA"/>
</dbReference>
<dbReference type="SUPFAM" id="SSF46689">
    <property type="entry name" value="Homeodomain-like"/>
    <property type="match status" value="1"/>
</dbReference>
<name>A0A1G9PG21_9CORY</name>
<reference evidence="8" key="1">
    <citation type="submission" date="2016-10" db="EMBL/GenBank/DDBJ databases">
        <authorList>
            <person name="Varghese N."/>
            <person name="Submissions S."/>
        </authorList>
    </citation>
    <scope>NUCLEOTIDE SEQUENCE [LARGE SCALE GENOMIC DNA]</scope>
    <source>
        <strain evidence="8">DSM 20632</strain>
    </source>
</reference>
<dbReference type="SUPFAM" id="SSF48498">
    <property type="entry name" value="Tetracyclin repressor-like, C-terminal domain"/>
    <property type="match status" value="1"/>
</dbReference>
<dbReference type="InterPro" id="IPR001647">
    <property type="entry name" value="HTH_TetR"/>
</dbReference>
<dbReference type="GO" id="GO:0003677">
    <property type="term" value="F:DNA binding"/>
    <property type="evidence" value="ECO:0007669"/>
    <property type="project" value="UniProtKB-UniRule"/>
</dbReference>
<organism evidence="7 8">
    <name type="scientific">Corynebacterium mycetoides</name>
    <dbReference type="NCBI Taxonomy" id="38302"/>
    <lineage>
        <taxon>Bacteria</taxon>
        <taxon>Bacillati</taxon>
        <taxon>Actinomycetota</taxon>
        <taxon>Actinomycetes</taxon>
        <taxon>Mycobacteriales</taxon>
        <taxon>Corynebacteriaceae</taxon>
        <taxon>Corynebacterium</taxon>
    </lineage>
</organism>
<dbReference type="Gene3D" id="1.10.357.10">
    <property type="entry name" value="Tetracycline Repressor, domain 2"/>
    <property type="match status" value="1"/>
</dbReference>
<dbReference type="PROSITE" id="PS50977">
    <property type="entry name" value="HTH_TETR_2"/>
    <property type="match status" value="1"/>
</dbReference>
<proteinExistence type="predicted"/>
<evidence type="ECO:0000256" key="3">
    <source>
        <dbReference type="ARBA" id="ARBA00023125"/>
    </source>
</evidence>
<evidence type="ECO:0000313" key="7">
    <source>
        <dbReference type="EMBL" id="SDL97792.1"/>
    </source>
</evidence>
<evidence type="ECO:0000259" key="6">
    <source>
        <dbReference type="PROSITE" id="PS50977"/>
    </source>
</evidence>
<dbReference type="InterPro" id="IPR039538">
    <property type="entry name" value="BetI_C"/>
</dbReference>
<gene>
    <name evidence="7" type="ORF">SAMN04488535_1445</name>
</gene>
<dbReference type="AlphaFoldDB" id="A0A1G9PG21"/>
<accession>A0A1G9PG21</accession>
<dbReference type="InterPro" id="IPR009057">
    <property type="entry name" value="Homeodomain-like_sf"/>
</dbReference>
<evidence type="ECO:0000256" key="1">
    <source>
        <dbReference type="ARBA" id="ARBA00022491"/>
    </source>
</evidence>
<sequence length="200" mass="21634">MYGGLGWCATMNKFSLDHQFSESSAAVANATIRIIASRGLDAVSVREVAKQSGFAAGSVQYHAPNKETLLAHAFIRSIQRQNARVVGAEVPDDEFEAWVVRLSELLPLGGERLEDAAMWVTYGSASATREWIADLYSQVLRGFQQTVVEALGDVDQAERKARLVTALVNGLTIDNLGAPASEADRVVGDLRDGLRLIFGV</sequence>
<evidence type="ECO:0000256" key="2">
    <source>
        <dbReference type="ARBA" id="ARBA00023015"/>
    </source>
</evidence>
<protein>
    <submittedName>
        <fullName evidence="7">DNA-binding transcriptional regulator, AcrR family</fullName>
    </submittedName>
</protein>
<feature type="domain" description="HTH tetR-type" evidence="6">
    <location>
        <begin position="21"/>
        <end position="81"/>
    </location>
</feature>
<keyword evidence="3 5" id="KW-0238">DNA-binding</keyword>
<dbReference type="Pfam" id="PF00440">
    <property type="entry name" value="TetR_N"/>
    <property type="match status" value="1"/>
</dbReference>